<dbReference type="Proteomes" id="UP000481109">
    <property type="component" value="Unassembled WGS sequence"/>
</dbReference>
<comment type="caution">
    <text evidence="4">The sequence shown here is derived from an EMBL/GenBank/DDBJ whole genome shotgun (WGS) entry which is preliminary data.</text>
</comment>
<dbReference type="Pfam" id="PF13185">
    <property type="entry name" value="GAF_2"/>
    <property type="match status" value="1"/>
</dbReference>
<evidence type="ECO:0000259" key="3">
    <source>
        <dbReference type="SMART" id="SM00331"/>
    </source>
</evidence>
<dbReference type="SUPFAM" id="SSF55781">
    <property type="entry name" value="GAF domain-like"/>
    <property type="match status" value="1"/>
</dbReference>
<dbReference type="SMART" id="SM00331">
    <property type="entry name" value="PP2C_SIG"/>
    <property type="match status" value="1"/>
</dbReference>
<reference evidence="4 5" key="1">
    <citation type="submission" date="2020-02" db="EMBL/GenBank/DDBJ databases">
        <title>Whole-genome analyses of novel actinobacteria.</title>
        <authorList>
            <person name="Sahin N."/>
            <person name="Tokatli A."/>
        </authorList>
    </citation>
    <scope>NUCLEOTIDE SEQUENCE [LARGE SCALE GENOMIC DNA]</scope>
    <source>
        <strain evidence="4 5">YC504</strain>
    </source>
</reference>
<keyword evidence="5" id="KW-1185">Reference proteome</keyword>
<feature type="domain" description="GAF" evidence="2">
    <location>
        <begin position="191"/>
        <end position="344"/>
    </location>
</feature>
<keyword evidence="1" id="KW-0378">Hydrolase</keyword>
<dbReference type="InterPro" id="IPR001932">
    <property type="entry name" value="PPM-type_phosphatase-like_dom"/>
</dbReference>
<dbReference type="Gene3D" id="3.30.450.40">
    <property type="match status" value="1"/>
</dbReference>
<evidence type="ECO:0000259" key="2">
    <source>
        <dbReference type="SMART" id="SM00065"/>
    </source>
</evidence>
<dbReference type="Gene3D" id="3.30.450.20">
    <property type="entry name" value="PAS domain"/>
    <property type="match status" value="1"/>
</dbReference>
<dbReference type="GO" id="GO:0016791">
    <property type="term" value="F:phosphatase activity"/>
    <property type="evidence" value="ECO:0007669"/>
    <property type="project" value="TreeGrafter"/>
</dbReference>
<dbReference type="AlphaFoldDB" id="A0A6G4XPC1"/>
<dbReference type="InterPro" id="IPR052016">
    <property type="entry name" value="Bact_Sigma-Reg"/>
</dbReference>
<dbReference type="Pfam" id="PF07228">
    <property type="entry name" value="SpoIIE"/>
    <property type="match status" value="1"/>
</dbReference>
<evidence type="ECO:0000313" key="4">
    <source>
        <dbReference type="EMBL" id="NGO79042.1"/>
    </source>
</evidence>
<dbReference type="InterPro" id="IPR035965">
    <property type="entry name" value="PAS-like_dom_sf"/>
</dbReference>
<dbReference type="InterPro" id="IPR029016">
    <property type="entry name" value="GAF-like_dom_sf"/>
</dbReference>
<dbReference type="PANTHER" id="PTHR43156:SF2">
    <property type="entry name" value="STAGE II SPORULATION PROTEIN E"/>
    <property type="match status" value="1"/>
</dbReference>
<protein>
    <submittedName>
        <fullName evidence="4">SpoIIE family protein phosphatase</fullName>
    </submittedName>
</protein>
<sequence length="577" mass="61844">MLAATTRIAHELHELPELPELPELQEQHEQQLDDTPILQIMEGAPHGILIASAVQGGTALYANAKLGDIFGTRVSTGPGELYAASTAIFDRNGEPLAFEDSPLGITLRTRRPASAELQYRIPGEPVRWMDITTTPLDCPRRGPVAVAYIHDISSRRHAALELDEANRRLGQQLDDLTWVHRLTEELTEDASLEDTLERVLAEGAQLLHAEFGVARVLDEQGQMRTRAVHGVPPGKPEMHQALQEIGPQHLLVADILSEGGSTIIEDVLNHPSIGQELRDLARSTGFRALYALALPGAGGKPVAAVAWAFAQAGRPTSRQRQLTETYCRFAGQIAENNHLYEREHAIASTLQQSMLAPRLPDVPGLQIAACSLPGAQGMQAGGDWYDVVAFDDGTAGLALGDVMGKGLGAAAAMGQMRTALRSYALVEGQDPAAVLTDLNALTVDMSLTDMATVLYAHIDPAARRAVLASAGHCPPLLVDGEGARFLRAGQGVPLGVVDDWSAEQEAVELAPGSLLILYTDGLVERRGEELGVGLERLRQSALAAPTEVGELCAWLMHDCLDEGVGPDDVAILAVRLR</sequence>
<gene>
    <name evidence="4" type="ORF">G6045_25795</name>
</gene>
<dbReference type="RefSeq" id="WP_165334489.1">
    <property type="nucleotide sequence ID" value="NZ_JAAKZW010000129.1"/>
</dbReference>
<dbReference type="SUPFAM" id="SSF81606">
    <property type="entry name" value="PP2C-like"/>
    <property type="match status" value="1"/>
</dbReference>
<evidence type="ECO:0000256" key="1">
    <source>
        <dbReference type="ARBA" id="ARBA00022801"/>
    </source>
</evidence>
<accession>A0A6G4XPC1</accession>
<dbReference type="SUPFAM" id="SSF55785">
    <property type="entry name" value="PYP-like sensor domain (PAS domain)"/>
    <property type="match status" value="1"/>
</dbReference>
<feature type="domain" description="PPM-type phosphatase" evidence="3">
    <location>
        <begin position="362"/>
        <end position="576"/>
    </location>
</feature>
<dbReference type="EMBL" id="JAAKZW010000129">
    <property type="protein sequence ID" value="NGO79042.1"/>
    <property type="molecule type" value="Genomic_DNA"/>
</dbReference>
<dbReference type="InterPro" id="IPR036457">
    <property type="entry name" value="PPM-type-like_dom_sf"/>
</dbReference>
<evidence type="ECO:0000313" key="5">
    <source>
        <dbReference type="Proteomes" id="UP000481109"/>
    </source>
</evidence>
<organism evidence="4 5">
    <name type="scientific">Streptomyces mesophilus</name>
    <dbReference type="NCBI Taxonomy" id="1775132"/>
    <lineage>
        <taxon>Bacteria</taxon>
        <taxon>Bacillati</taxon>
        <taxon>Actinomycetota</taxon>
        <taxon>Actinomycetes</taxon>
        <taxon>Kitasatosporales</taxon>
        <taxon>Streptomycetaceae</taxon>
        <taxon>Streptomyces</taxon>
    </lineage>
</organism>
<dbReference type="Gene3D" id="3.60.40.10">
    <property type="entry name" value="PPM-type phosphatase domain"/>
    <property type="match status" value="1"/>
</dbReference>
<dbReference type="PANTHER" id="PTHR43156">
    <property type="entry name" value="STAGE II SPORULATION PROTEIN E-RELATED"/>
    <property type="match status" value="1"/>
</dbReference>
<dbReference type="InterPro" id="IPR003018">
    <property type="entry name" value="GAF"/>
</dbReference>
<dbReference type="SMART" id="SM00065">
    <property type="entry name" value="GAF"/>
    <property type="match status" value="1"/>
</dbReference>
<name>A0A6G4XPC1_9ACTN</name>
<proteinExistence type="predicted"/>